<proteinExistence type="predicted"/>
<dbReference type="Pfam" id="PF08670">
    <property type="entry name" value="MEKHLA"/>
    <property type="match status" value="1"/>
</dbReference>
<reference evidence="3" key="1">
    <citation type="journal article" date="2023" name="Front. Microbiol.">
        <title>Ralstonia chuxiongensis sp. nov., Ralstonia mojiangensis sp. nov., and Ralstonia soli sp. nov., isolated from tobacco fields, are three novel species in the family Burkholderiaceae.</title>
        <authorList>
            <person name="Lu C.H."/>
            <person name="Zhang Y.Y."/>
            <person name="Jiang N."/>
            <person name="Chen W."/>
            <person name="Shao X."/>
            <person name="Zhao Z.M."/>
            <person name="Lu W.L."/>
            <person name="Hu X."/>
            <person name="Xi Y.X."/>
            <person name="Zou S.Y."/>
            <person name="Wei Q.J."/>
            <person name="Lin Z.L."/>
            <person name="Gong L."/>
            <person name="Gai X.T."/>
            <person name="Zhang L.Q."/>
            <person name="Li J.Y."/>
            <person name="Jin Y."/>
            <person name="Xia Z.Y."/>
        </authorList>
    </citation>
    <scope>NUCLEOTIDE SEQUENCE [LARGE SCALE GENOMIC DNA]</scope>
    <source>
        <strain evidence="3">21YRMH01-3</strain>
    </source>
</reference>
<name>A0AA41WQK6_9RALS</name>
<evidence type="ECO:0000259" key="1">
    <source>
        <dbReference type="Pfam" id="PF08670"/>
    </source>
</evidence>
<dbReference type="InterPro" id="IPR035965">
    <property type="entry name" value="PAS-like_dom_sf"/>
</dbReference>
<evidence type="ECO:0000313" key="3">
    <source>
        <dbReference type="Proteomes" id="UP001162793"/>
    </source>
</evidence>
<keyword evidence="3" id="KW-1185">Reference proteome</keyword>
<gene>
    <name evidence="2" type="ORF">NKG59_03985</name>
</gene>
<dbReference type="InterPro" id="IPR013978">
    <property type="entry name" value="MEKHLA"/>
</dbReference>
<dbReference type="AlphaFoldDB" id="A0AA41WQK6"/>
<evidence type="ECO:0000313" key="2">
    <source>
        <dbReference type="EMBL" id="MCP1171502.1"/>
    </source>
</evidence>
<sequence>MTVSLSLDPQFFNLLADSHQRLVGAPLIDNGIAPADAARWLYEDAPFCVLAHNTDADPCFIYANRAAQRCFEYDWNGITALRSRFSAEQPNREERAQLLESVRTRGFATGYRGVRISRSGRRFWIEGGTVWNLIDSDGVYHGQAATFHHWHDV</sequence>
<dbReference type="EMBL" id="JAMYWC010000001">
    <property type="protein sequence ID" value="MCP1171502.1"/>
    <property type="molecule type" value="Genomic_DNA"/>
</dbReference>
<accession>A0AA41WQK6</accession>
<comment type="caution">
    <text evidence="2">The sequence shown here is derived from an EMBL/GenBank/DDBJ whole genome shotgun (WGS) entry which is preliminary data.</text>
</comment>
<dbReference type="Gene3D" id="3.30.450.20">
    <property type="entry name" value="PAS domain"/>
    <property type="match status" value="1"/>
</dbReference>
<feature type="domain" description="MEKHLA" evidence="1">
    <location>
        <begin position="11"/>
        <end position="151"/>
    </location>
</feature>
<dbReference type="SUPFAM" id="SSF55785">
    <property type="entry name" value="PYP-like sensor domain (PAS domain)"/>
    <property type="match status" value="1"/>
</dbReference>
<dbReference type="RefSeq" id="WP_253535452.1">
    <property type="nucleotide sequence ID" value="NZ_JAMYWC010000001.1"/>
</dbReference>
<organism evidence="2 3">
    <name type="scientific">Ralstonia chuxiongensis</name>
    <dbReference type="NCBI Taxonomy" id="2957504"/>
    <lineage>
        <taxon>Bacteria</taxon>
        <taxon>Pseudomonadati</taxon>
        <taxon>Pseudomonadota</taxon>
        <taxon>Betaproteobacteria</taxon>
        <taxon>Burkholderiales</taxon>
        <taxon>Burkholderiaceae</taxon>
        <taxon>Ralstonia</taxon>
    </lineage>
</organism>
<dbReference type="Proteomes" id="UP001162793">
    <property type="component" value="Unassembled WGS sequence"/>
</dbReference>
<protein>
    <submittedName>
        <fullName evidence="2">MEKHLA domain-containing protein</fullName>
    </submittedName>
</protein>